<dbReference type="AlphaFoldDB" id="A0A0S4MIN2"/>
<reference evidence="1" key="1">
    <citation type="journal article" date="2013" name="Nature">
        <title>The genomes of four tapeworm species reveal adaptations to parasitism.</title>
        <authorList>
            <person name="Tsai I.J."/>
            <person name="Zarowiecki M."/>
            <person name="Holroyd N."/>
            <person name="Garciarrubio A."/>
            <person name="Sanchez-Flores A."/>
            <person name="Brooks K.L."/>
            <person name="Tracey A."/>
            <person name="Bobes R.J."/>
            <person name="Fragoso G."/>
            <person name="Sciutto E."/>
            <person name="Aslett M."/>
            <person name="Beasley H."/>
            <person name="Bennett H.M."/>
            <person name="Cai J."/>
            <person name="Camicia F."/>
            <person name="Clark R."/>
            <person name="Cucher M."/>
            <person name="De Silva N."/>
            <person name="Day T.A."/>
            <person name="Deplazes P."/>
            <person name="Estrada K."/>
            <person name="Fernandez C."/>
            <person name="Holland P.W."/>
            <person name="Hou J."/>
            <person name="Hu S."/>
            <person name="Huckvale T."/>
            <person name="Hung S.S."/>
            <person name="Kamenetzky L."/>
            <person name="Keane J.A."/>
            <person name="Kiss F."/>
            <person name="Koziol U."/>
            <person name="Lambert O."/>
            <person name="Liu K."/>
            <person name="Luo X."/>
            <person name="Luo Y."/>
            <person name="Macchiaroli N."/>
            <person name="Nichol S."/>
            <person name="Paps J."/>
            <person name="Parkinson J."/>
            <person name="Pouchkina-Stantcheva N."/>
            <person name="Riddiford N."/>
            <person name="Rosenzvit M."/>
            <person name="Salinas G."/>
            <person name="Wasmuth J.D."/>
            <person name="Zamanian M."/>
            <person name="Zheng Y."/>
            <person name="Cai X."/>
            <person name="Soberon X."/>
            <person name="Olson P.D."/>
            <person name="Laclette J.P."/>
            <person name="Brehm K."/>
            <person name="Berriman M."/>
            <person name="Garciarrubio A."/>
            <person name="Bobes R.J."/>
            <person name="Fragoso G."/>
            <person name="Sanchez-Flores A."/>
            <person name="Estrada K."/>
            <person name="Cevallos M.A."/>
            <person name="Morett E."/>
            <person name="Gonzalez V."/>
            <person name="Portillo T."/>
            <person name="Ochoa-Leyva A."/>
            <person name="Jose M.V."/>
            <person name="Sciutto E."/>
            <person name="Landa A."/>
            <person name="Jimenez L."/>
            <person name="Valdes V."/>
            <person name="Carrero J.C."/>
            <person name="Larralde C."/>
            <person name="Morales-Montor J."/>
            <person name="Limon-Lason J."/>
            <person name="Soberon X."/>
            <person name="Laclette J.P."/>
        </authorList>
    </citation>
    <scope>NUCLEOTIDE SEQUENCE [LARGE SCALE GENOMIC DNA]</scope>
</reference>
<evidence type="ECO:0000313" key="2">
    <source>
        <dbReference type="Proteomes" id="UP000017246"/>
    </source>
</evidence>
<keyword evidence="2" id="KW-1185">Reference proteome</keyword>
<name>A0A0S4MIN2_ECHMU</name>
<sequence length="157" mass="17832">MEKMWEGQREVYLSTAHGRGGSRGRQRGEEDELCDFAIVELDRDGDKTGVITVRRSRVDKCVLTVGRRESEGKNDLGYWEGKLLVENVIFAIISTPLFEARYLNKPRASTCLPLNKSNYPDPTSMAPSPLQLIHKLMQERSWATKAIFGFVPCTNPW</sequence>
<accession>A0A0S4MIN2</accession>
<organism evidence="1 2">
    <name type="scientific">Echinococcus multilocularis</name>
    <name type="common">Fox tapeworm</name>
    <dbReference type="NCBI Taxonomy" id="6211"/>
    <lineage>
        <taxon>Eukaryota</taxon>
        <taxon>Metazoa</taxon>
        <taxon>Spiralia</taxon>
        <taxon>Lophotrochozoa</taxon>
        <taxon>Platyhelminthes</taxon>
        <taxon>Cestoda</taxon>
        <taxon>Eucestoda</taxon>
        <taxon>Cyclophyllidea</taxon>
        <taxon>Taeniidae</taxon>
        <taxon>Echinococcus</taxon>
    </lineage>
</organism>
<evidence type="ECO:0000313" key="1">
    <source>
        <dbReference type="EMBL" id="CUT98664.1"/>
    </source>
</evidence>
<dbReference type="EMBL" id="LN902843">
    <property type="protein sequence ID" value="CUT98664.1"/>
    <property type="molecule type" value="Genomic_DNA"/>
</dbReference>
<protein>
    <submittedName>
        <fullName evidence="1">Dystrophin</fullName>
    </submittedName>
</protein>
<proteinExistence type="predicted"/>
<dbReference type="Proteomes" id="UP000017246">
    <property type="component" value="Unassembled WGS sequence"/>
</dbReference>
<reference evidence="1" key="2">
    <citation type="submission" date="2015-11" db="EMBL/GenBank/DDBJ databases">
        <authorList>
            <person name="Zhang Y."/>
            <person name="Guo Z."/>
        </authorList>
    </citation>
    <scope>NUCLEOTIDE SEQUENCE</scope>
</reference>